<organism evidence="2 3">
    <name type="scientific">Steinernema glaseri</name>
    <dbReference type="NCBI Taxonomy" id="37863"/>
    <lineage>
        <taxon>Eukaryota</taxon>
        <taxon>Metazoa</taxon>
        <taxon>Ecdysozoa</taxon>
        <taxon>Nematoda</taxon>
        <taxon>Chromadorea</taxon>
        <taxon>Rhabditida</taxon>
        <taxon>Tylenchina</taxon>
        <taxon>Panagrolaimomorpha</taxon>
        <taxon>Strongyloidoidea</taxon>
        <taxon>Steinernematidae</taxon>
        <taxon>Steinernema</taxon>
    </lineage>
</organism>
<feature type="region of interest" description="Disordered" evidence="1">
    <location>
        <begin position="167"/>
        <end position="190"/>
    </location>
</feature>
<protein>
    <submittedName>
        <fullName evidence="3">DNA-directed RNA polymerase</fullName>
    </submittedName>
</protein>
<feature type="compositionally biased region" description="Basic and acidic residues" evidence="1">
    <location>
        <begin position="179"/>
        <end position="190"/>
    </location>
</feature>
<evidence type="ECO:0000313" key="2">
    <source>
        <dbReference type="Proteomes" id="UP000095287"/>
    </source>
</evidence>
<evidence type="ECO:0000313" key="3">
    <source>
        <dbReference type="WBParaSite" id="L893_g13385.t1"/>
    </source>
</evidence>
<reference evidence="3" key="1">
    <citation type="submission" date="2016-11" db="UniProtKB">
        <authorList>
            <consortium name="WormBaseParasite"/>
        </authorList>
    </citation>
    <scope>IDENTIFICATION</scope>
</reference>
<dbReference type="AlphaFoldDB" id="A0A1I7Y711"/>
<dbReference type="Proteomes" id="UP000095287">
    <property type="component" value="Unplaced"/>
</dbReference>
<keyword evidence="2" id="KW-1185">Reference proteome</keyword>
<sequence>MNHDDAAKDVCYESPNYLFTSTHSGILINDVITKLGIKEMKRRIYGKTSSLSHSLRALDINGIVNFIVSFVVSVDENEQQCRYPNTGRSNFSAVTAFAQGSMLIAHPQDALSREGERESKYRCLFLYKPKDNRVVRINKLMPLSAETPHSAYEYMRHNQCTNAVIIRHGSTKTGTTDPKNFDGKNKDDEK</sequence>
<proteinExistence type="predicted"/>
<name>A0A1I7Y711_9BILA</name>
<accession>A0A1I7Y711</accession>
<dbReference type="WBParaSite" id="L893_g13385.t1">
    <property type="protein sequence ID" value="L893_g13385.t1"/>
    <property type="gene ID" value="L893_g13385"/>
</dbReference>
<evidence type="ECO:0000256" key="1">
    <source>
        <dbReference type="SAM" id="MobiDB-lite"/>
    </source>
</evidence>